<dbReference type="RefSeq" id="WP_146287315.1">
    <property type="nucleotide sequence ID" value="NZ_BMLP01000006.1"/>
</dbReference>
<comment type="caution">
    <text evidence="4">The sequence shown here is derived from an EMBL/GenBank/DDBJ whole genome shotgun (WGS) entry which is preliminary data.</text>
</comment>
<dbReference type="Pfam" id="PF01075">
    <property type="entry name" value="Glyco_transf_9"/>
    <property type="match status" value="1"/>
</dbReference>
<name>A0A917YNT6_9RHOB</name>
<dbReference type="SUPFAM" id="SSF53448">
    <property type="entry name" value="Nucleotide-diphospho-sugar transferases"/>
    <property type="match status" value="1"/>
</dbReference>
<dbReference type="PANTHER" id="PTHR30160:SF1">
    <property type="entry name" value="LIPOPOLYSACCHARIDE 1,2-N-ACETYLGLUCOSAMINETRANSFERASE-RELATED"/>
    <property type="match status" value="1"/>
</dbReference>
<accession>A0A917YNT6</accession>
<dbReference type="GO" id="GO:0008713">
    <property type="term" value="F:ADP-heptose-lipopolysaccharide heptosyltransferase activity"/>
    <property type="evidence" value="ECO:0007669"/>
    <property type="project" value="TreeGrafter"/>
</dbReference>
<dbReference type="GO" id="GO:0005829">
    <property type="term" value="C:cytosol"/>
    <property type="evidence" value="ECO:0007669"/>
    <property type="project" value="TreeGrafter"/>
</dbReference>
<dbReference type="InterPro" id="IPR001173">
    <property type="entry name" value="Glyco_trans_2-like"/>
</dbReference>
<evidence type="ECO:0000313" key="4">
    <source>
        <dbReference type="EMBL" id="GGO35592.1"/>
    </source>
</evidence>
<dbReference type="OrthoDB" id="9771846at2"/>
<dbReference type="SUPFAM" id="SSF53756">
    <property type="entry name" value="UDP-Glycosyltransferase/glycogen phosphorylase"/>
    <property type="match status" value="1"/>
</dbReference>
<keyword evidence="1" id="KW-0328">Glycosyltransferase</keyword>
<dbReference type="Gene3D" id="3.40.50.2000">
    <property type="entry name" value="Glycogen Phosphorylase B"/>
    <property type="match status" value="2"/>
</dbReference>
<proteinExistence type="predicted"/>
<organism evidence="4 5">
    <name type="scientific">Gemmobacter aquaticus</name>
    <dbReference type="NCBI Taxonomy" id="490185"/>
    <lineage>
        <taxon>Bacteria</taxon>
        <taxon>Pseudomonadati</taxon>
        <taxon>Pseudomonadota</taxon>
        <taxon>Alphaproteobacteria</taxon>
        <taxon>Rhodobacterales</taxon>
        <taxon>Paracoccaceae</taxon>
        <taxon>Gemmobacter</taxon>
    </lineage>
</organism>
<dbReference type="CDD" id="cd03789">
    <property type="entry name" value="GT9_LPS_heptosyltransferase"/>
    <property type="match status" value="1"/>
</dbReference>
<dbReference type="GO" id="GO:0009244">
    <property type="term" value="P:lipopolysaccharide core region biosynthetic process"/>
    <property type="evidence" value="ECO:0007669"/>
    <property type="project" value="TreeGrafter"/>
</dbReference>
<dbReference type="PANTHER" id="PTHR30160">
    <property type="entry name" value="TETRAACYLDISACCHARIDE 4'-KINASE-RELATED"/>
    <property type="match status" value="1"/>
</dbReference>
<dbReference type="Proteomes" id="UP000598196">
    <property type="component" value="Unassembled WGS sequence"/>
</dbReference>
<feature type="domain" description="Glycosyltransferase 2-like" evidence="3">
    <location>
        <begin position="781"/>
        <end position="962"/>
    </location>
</feature>
<evidence type="ECO:0000256" key="2">
    <source>
        <dbReference type="ARBA" id="ARBA00022679"/>
    </source>
</evidence>
<keyword evidence="2" id="KW-0808">Transferase</keyword>
<dbReference type="Pfam" id="PF00535">
    <property type="entry name" value="Glycos_transf_2"/>
    <property type="match status" value="1"/>
</dbReference>
<evidence type="ECO:0000313" key="5">
    <source>
        <dbReference type="Proteomes" id="UP000598196"/>
    </source>
</evidence>
<dbReference type="InterPro" id="IPR002201">
    <property type="entry name" value="Glyco_trans_9"/>
</dbReference>
<reference evidence="4 5" key="1">
    <citation type="journal article" date="2014" name="Int. J. Syst. Evol. Microbiol.">
        <title>Complete genome sequence of Corynebacterium casei LMG S-19264T (=DSM 44701T), isolated from a smear-ripened cheese.</title>
        <authorList>
            <consortium name="US DOE Joint Genome Institute (JGI-PGF)"/>
            <person name="Walter F."/>
            <person name="Albersmeier A."/>
            <person name="Kalinowski J."/>
            <person name="Ruckert C."/>
        </authorList>
    </citation>
    <scope>NUCLEOTIDE SEQUENCE [LARGE SCALE GENOMIC DNA]</scope>
    <source>
        <strain evidence="4 5">CGMCC 1.7029</strain>
    </source>
</reference>
<dbReference type="Gene3D" id="3.90.550.10">
    <property type="entry name" value="Spore Coat Polysaccharide Biosynthesis Protein SpsA, Chain A"/>
    <property type="match status" value="1"/>
</dbReference>
<evidence type="ECO:0000256" key="1">
    <source>
        <dbReference type="ARBA" id="ARBA00022676"/>
    </source>
</evidence>
<sequence>MTVQPTEKTSVSAQPGFAGKIWIDLAQITEVVTDADGKRRIRSGLVSGWAIGPDPFQSIEIILEGRRIASAKVGRYRPDVAEIYPSIPHAEYTGFEAVLTGGELPEGPCQIILMAVGTSGKVFVKRFPLSGAEGEFAPSSMAMRTHVERCEIDGSGMLCISGWAVAQAPIISVQIFGNGRKIAGTLPGLQRPDVAELFPHYPNADRSGFFVTASLQMAEQARAETITIEVLARDGTLRRVVTTPQQVRQITLAPDVARADVPEPQAPLPAAEPDAPAQPEDSWFFCDVIDVDTTGRCQISGWSAALAGIDTLSLHYGGAEIGQAITGQPRPDVGRAYPNLPNAANSGFSFDLTHRAGLPEGPASFMVMAALKDGSRRAFEISAMIVPPSARVSPFEDIVLGLDTFQLDAGHATRPVTGAFKLSGWAVARAGVRQIEVFLDGTSLGLAYIGIRREELPEIFFDFPDTLLAGFALSVPARVLKNGRSEVRIVITDRKSGVLENRFTIDVARDAADLGRNALRQKVPFAEVLTGLDILAARGPMPVCDIILRADARPRLAERVQATLRSLDRQAYPHWRVWLSTPEGIAIDDLTRHLPHLAGRVAPLADHAAPDAPGFMLMLRAGDVLAADGLLGPLLAADTTGAPAFVYADDRRPDPLAPGEIAAFHKPGWSPDLLMSQNYIGRAWLASAALLREARIRLPDLAGLGDYGAVLRLSAEAARLDAIRQVPILMLEISATETPALERKALQTHLRVEGRLGRVRQGAAPFLHRVERTGTPGGKVSIIIPSIGARDHILRCVESIRKNSGGAEVEIVVVDNIRRRKITAEGRAWKTWFRAHADLVVEVDEPFNWSRLNNLGAAAASGDYLLFLNDDVEVLHDDWLDVLMAEAARPEVGVVGAQLLYPDGKVQHAGMFLSRSMPGTARHAFRFAASDDPCYFGLALSQRELTCVTGACMMVRREVFDAVAGFDEAHAVVNNDIDFCLRLRATGRSVIFTPHARLLHHELASRAHLKDDFDRSAFLQTWGDLCLAGDPYVSPSISTEADDFVPEEEPLREVYPGHPLGATDQIRRILVVKLDHIGDLVTALPAIRQLKAQFPKAHLSALVGRSAMGIASMEDAIDELIPFEFFDARSGLGRKKLTRADYAALERDLTARQFDLAVDLRKHADTRHILQISGAPLTAGFDNDREFPWLDIALGWERDTVQADKRNHVATDLLNLIGAIGSAFTTARRTIATAADRLPPLSDALRAEFGGLFARDYVVIHPAAGTPLRQWSPAYFARLIDLLIEEDGVNVALIGGPDEADIASNILNRLHARDGVFNLVGRSKLAEVPRIMAESVLFVGNNSGPSHIASGMGVPTVAVHSALVSSDEWGPLGPSAVALRRDMSCAPCYIAHAEQCHRNLACLQSLSPFDVHRLCQRFLALRRGG</sequence>
<protein>
    <recommendedName>
        <fullName evidence="3">Glycosyltransferase 2-like domain-containing protein</fullName>
    </recommendedName>
</protein>
<gene>
    <name evidence="4" type="ORF">GCM10010991_28120</name>
</gene>
<dbReference type="CDD" id="cd04186">
    <property type="entry name" value="GT_2_like_c"/>
    <property type="match status" value="1"/>
</dbReference>
<dbReference type="InterPro" id="IPR051199">
    <property type="entry name" value="LPS_LOS_Heptosyltrfase"/>
</dbReference>
<evidence type="ECO:0000259" key="3">
    <source>
        <dbReference type="Pfam" id="PF00535"/>
    </source>
</evidence>
<dbReference type="InterPro" id="IPR029044">
    <property type="entry name" value="Nucleotide-diphossugar_trans"/>
</dbReference>
<dbReference type="EMBL" id="BMLP01000006">
    <property type="protein sequence ID" value="GGO35592.1"/>
    <property type="molecule type" value="Genomic_DNA"/>
</dbReference>
<keyword evidence="5" id="KW-1185">Reference proteome</keyword>